<dbReference type="CDD" id="cd06260">
    <property type="entry name" value="DUF820-like"/>
    <property type="match status" value="1"/>
</dbReference>
<evidence type="ECO:0000313" key="2">
    <source>
        <dbReference type="EMBL" id="CAG8750915.1"/>
    </source>
</evidence>
<dbReference type="Pfam" id="PF05685">
    <property type="entry name" value="Uma2"/>
    <property type="match status" value="1"/>
</dbReference>
<dbReference type="EMBL" id="CAJVPP010025086">
    <property type="protein sequence ID" value="CAG8750915.1"/>
    <property type="molecule type" value="Genomic_DNA"/>
</dbReference>
<keyword evidence="3" id="KW-1185">Reference proteome</keyword>
<sequence length="169" mass="19213">LERTYTLEEFEYINSQLKNHTLEIDGKPINLFELDENGKLIPMPQATINMEAVVTEIAAQLRNWNVYTRQGGVVTTSQGGFKFATEDSEDEITTQAGKKIRAPDVSFTPKDIYRNLDEQQLWTFKGEAFTPIFVVEVVDIGTDTTNSAFIKADNRFKDEYFEDGTSVQL</sequence>
<dbReference type="InterPro" id="IPR008538">
    <property type="entry name" value="Uma2"/>
</dbReference>
<accession>A0A9N9IUY6</accession>
<evidence type="ECO:0000313" key="3">
    <source>
        <dbReference type="Proteomes" id="UP000789375"/>
    </source>
</evidence>
<proteinExistence type="predicted"/>
<dbReference type="SUPFAM" id="SSF52980">
    <property type="entry name" value="Restriction endonuclease-like"/>
    <property type="match status" value="1"/>
</dbReference>
<evidence type="ECO:0000259" key="1">
    <source>
        <dbReference type="Pfam" id="PF05685"/>
    </source>
</evidence>
<comment type="caution">
    <text evidence="2">The sequence shown here is derived from an EMBL/GenBank/DDBJ whole genome shotgun (WGS) entry which is preliminary data.</text>
</comment>
<feature type="non-terminal residue" evidence="2">
    <location>
        <position position="1"/>
    </location>
</feature>
<gene>
    <name evidence="2" type="ORF">FMOSSE_LOCUS16636</name>
</gene>
<dbReference type="InterPro" id="IPR011335">
    <property type="entry name" value="Restrct_endonuc-II-like"/>
</dbReference>
<dbReference type="GO" id="GO:0006302">
    <property type="term" value="P:double-strand break repair"/>
    <property type="evidence" value="ECO:0007669"/>
    <property type="project" value="UniProtKB-ARBA"/>
</dbReference>
<name>A0A9N9IUY6_FUNMO</name>
<dbReference type="InterPro" id="IPR012296">
    <property type="entry name" value="Nuclease_put_TT1808"/>
</dbReference>
<feature type="domain" description="Putative restriction endonuclease" evidence="1">
    <location>
        <begin position="32"/>
        <end position="143"/>
    </location>
</feature>
<dbReference type="AlphaFoldDB" id="A0A9N9IUY6"/>
<reference evidence="2" key="1">
    <citation type="submission" date="2021-06" db="EMBL/GenBank/DDBJ databases">
        <authorList>
            <person name="Kallberg Y."/>
            <person name="Tangrot J."/>
            <person name="Rosling A."/>
        </authorList>
    </citation>
    <scope>NUCLEOTIDE SEQUENCE</scope>
    <source>
        <strain evidence="2">87-6 pot B 2015</strain>
    </source>
</reference>
<dbReference type="Proteomes" id="UP000789375">
    <property type="component" value="Unassembled WGS sequence"/>
</dbReference>
<dbReference type="Gene3D" id="3.90.1570.10">
    <property type="entry name" value="tt1808, chain A"/>
    <property type="match status" value="1"/>
</dbReference>
<feature type="non-terminal residue" evidence="2">
    <location>
        <position position="169"/>
    </location>
</feature>
<organism evidence="2 3">
    <name type="scientific">Funneliformis mosseae</name>
    <name type="common">Endomycorrhizal fungus</name>
    <name type="synonym">Glomus mosseae</name>
    <dbReference type="NCBI Taxonomy" id="27381"/>
    <lineage>
        <taxon>Eukaryota</taxon>
        <taxon>Fungi</taxon>
        <taxon>Fungi incertae sedis</taxon>
        <taxon>Mucoromycota</taxon>
        <taxon>Glomeromycotina</taxon>
        <taxon>Glomeromycetes</taxon>
        <taxon>Glomerales</taxon>
        <taxon>Glomeraceae</taxon>
        <taxon>Funneliformis</taxon>
    </lineage>
</organism>
<protein>
    <submittedName>
        <fullName evidence="2">387_t:CDS:1</fullName>
    </submittedName>
</protein>